<dbReference type="AlphaFoldDB" id="A0A0M0LRV8"/>
<protein>
    <submittedName>
        <fullName evidence="1">Uncharacterized protein</fullName>
    </submittedName>
</protein>
<accession>A0A0M0LRV8</accession>
<name>A0A0M0LRV8_9EUKA</name>
<dbReference type="Proteomes" id="UP000037460">
    <property type="component" value="Unassembled WGS sequence"/>
</dbReference>
<feature type="non-terminal residue" evidence="1">
    <location>
        <position position="241"/>
    </location>
</feature>
<gene>
    <name evidence="1" type="ORF">Ctob_016755</name>
</gene>
<sequence>MSGGAAVHFRDGGAGGGTVRIDVSGPLTMAPSASIRANGAQGADSNVNCCSACTCGDDVYNGGGGAAAGSIWISAESMLGNGSLQATGGAGGAAGVRSGSWQHAGGGGAGGRIAVHCASQLASGISMSAVGGQRGSNDAGNEGVGAPGTIFTSVGGVRTLVVDNAATSSSLVGGYVRLPASGNGSLVLHTLRLVNSKVDVHYSVNATHVIGLSSDVTTRLLEATSLSTSSCTWLAHSRVTT</sequence>
<evidence type="ECO:0000313" key="2">
    <source>
        <dbReference type="Proteomes" id="UP000037460"/>
    </source>
</evidence>
<reference evidence="2" key="1">
    <citation type="journal article" date="2015" name="PLoS Genet.">
        <title>Genome Sequence and Transcriptome Analyses of Chrysochromulina tobin: Metabolic Tools for Enhanced Algal Fitness in the Prominent Order Prymnesiales (Haptophyceae).</title>
        <authorList>
            <person name="Hovde B.T."/>
            <person name="Deodato C.R."/>
            <person name="Hunsperger H.M."/>
            <person name="Ryken S.A."/>
            <person name="Yost W."/>
            <person name="Jha R.K."/>
            <person name="Patterson J."/>
            <person name="Monnat R.J. Jr."/>
            <person name="Barlow S.B."/>
            <person name="Starkenburg S.R."/>
            <person name="Cattolico R.A."/>
        </authorList>
    </citation>
    <scope>NUCLEOTIDE SEQUENCE</scope>
    <source>
        <strain evidence="2">CCMP291</strain>
    </source>
</reference>
<comment type="caution">
    <text evidence="1">The sequence shown here is derived from an EMBL/GenBank/DDBJ whole genome shotgun (WGS) entry which is preliminary data.</text>
</comment>
<organism evidence="1 2">
    <name type="scientific">Chrysochromulina tobinii</name>
    <dbReference type="NCBI Taxonomy" id="1460289"/>
    <lineage>
        <taxon>Eukaryota</taxon>
        <taxon>Haptista</taxon>
        <taxon>Haptophyta</taxon>
        <taxon>Prymnesiophyceae</taxon>
        <taxon>Prymnesiales</taxon>
        <taxon>Chrysochromulinaceae</taxon>
        <taxon>Chrysochromulina</taxon>
    </lineage>
</organism>
<proteinExistence type="predicted"/>
<keyword evidence="2" id="KW-1185">Reference proteome</keyword>
<evidence type="ECO:0000313" key="1">
    <source>
        <dbReference type="EMBL" id="KOO53637.1"/>
    </source>
</evidence>
<dbReference type="EMBL" id="JWZX01000140">
    <property type="protein sequence ID" value="KOO53637.1"/>
    <property type="molecule type" value="Genomic_DNA"/>
</dbReference>